<accession>A0ABR3I0Z8</accession>
<evidence type="ECO:0000256" key="2">
    <source>
        <dbReference type="ARBA" id="ARBA00014933"/>
    </source>
</evidence>
<dbReference type="SUPFAM" id="SSF48371">
    <property type="entry name" value="ARM repeat"/>
    <property type="match status" value="1"/>
</dbReference>
<gene>
    <name evidence="3" type="ORF">ABMA27_000961</name>
</gene>
<dbReference type="Proteomes" id="UP001549920">
    <property type="component" value="Unassembled WGS sequence"/>
</dbReference>
<dbReference type="InterPro" id="IPR019538">
    <property type="entry name" value="PSMD5"/>
</dbReference>
<dbReference type="PANTHER" id="PTHR13554:SF10">
    <property type="entry name" value="26S PROTEASOME NON-ATPASE REGULATORY SUBUNIT 5"/>
    <property type="match status" value="1"/>
</dbReference>
<name>A0ABR3I0Z8_LOXSC</name>
<organism evidence="3 4">
    <name type="scientific">Loxostege sticticalis</name>
    <name type="common">Beet webworm moth</name>
    <dbReference type="NCBI Taxonomy" id="481309"/>
    <lineage>
        <taxon>Eukaryota</taxon>
        <taxon>Metazoa</taxon>
        <taxon>Ecdysozoa</taxon>
        <taxon>Arthropoda</taxon>
        <taxon>Hexapoda</taxon>
        <taxon>Insecta</taxon>
        <taxon>Pterygota</taxon>
        <taxon>Neoptera</taxon>
        <taxon>Endopterygota</taxon>
        <taxon>Lepidoptera</taxon>
        <taxon>Glossata</taxon>
        <taxon>Ditrysia</taxon>
        <taxon>Pyraloidea</taxon>
        <taxon>Crambidae</taxon>
        <taxon>Pyraustinae</taxon>
        <taxon>Loxostege</taxon>
    </lineage>
</organism>
<reference evidence="3 4" key="1">
    <citation type="submission" date="2024-06" db="EMBL/GenBank/DDBJ databases">
        <title>A chromosome-level genome assembly of beet webworm, Loxostege sticticalis.</title>
        <authorList>
            <person name="Zhang Y."/>
        </authorList>
    </citation>
    <scope>NUCLEOTIDE SEQUENCE [LARGE SCALE GENOMIC DNA]</scope>
    <source>
        <strain evidence="3">AQ026</strain>
        <tissue evidence="3">Whole body</tissue>
    </source>
</reference>
<comment type="caution">
    <text evidence="3">The sequence shown here is derived from an EMBL/GenBank/DDBJ whole genome shotgun (WGS) entry which is preliminary data.</text>
</comment>
<proteinExistence type="inferred from homology"/>
<dbReference type="InterPro" id="IPR016024">
    <property type="entry name" value="ARM-type_fold"/>
</dbReference>
<dbReference type="Gene3D" id="1.25.10.10">
    <property type="entry name" value="Leucine-rich Repeat Variant"/>
    <property type="match status" value="1"/>
</dbReference>
<comment type="similarity">
    <text evidence="1">Belongs to the proteasome subunit S5B/HSM3 family.</text>
</comment>
<protein>
    <recommendedName>
        <fullName evidence="2">26S proteasome non-ATPase regulatory subunit 5</fullName>
    </recommendedName>
</protein>
<dbReference type="Pfam" id="PF10508">
    <property type="entry name" value="Proteasom_PSMB"/>
    <property type="match status" value="1"/>
</dbReference>
<evidence type="ECO:0000313" key="3">
    <source>
        <dbReference type="EMBL" id="KAL0882494.1"/>
    </source>
</evidence>
<dbReference type="PANTHER" id="PTHR13554">
    <property type="entry name" value="26S PROTEASOME NON-ATPASE REGULATORY SUBUNIT 5-RELATED"/>
    <property type="match status" value="1"/>
</dbReference>
<dbReference type="EMBL" id="JBEUOH010000010">
    <property type="protein sequence ID" value="KAL0882494.1"/>
    <property type="molecule type" value="Genomic_DNA"/>
</dbReference>
<keyword evidence="4" id="KW-1185">Reference proteome</keyword>
<evidence type="ECO:0000313" key="4">
    <source>
        <dbReference type="Proteomes" id="UP001549920"/>
    </source>
</evidence>
<evidence type="ECO:0000256" key="1">
    <source>
        <dbReference type="ARBA" id="ARBA00006823"/>
    </source>
</evidence>
<dbReference type="InterPro" id="IPR011989">
    <property type="entry name" value="ARM-like"/>
</dbReference>
<sequence length="510" mass="57537">MTAQDTEQFREFLRQLQREEHRPTPLNEIKNLFTYKPAGEAITTIRDVGISKIVQCLNVSEKSHVDLACEVLKICFDKFEPGEVIKNYTGHIMYLLRHEKSCVRKMATDEVFKAVALDQNLLPIPQFIDVFVAVAQLVTDTDIGVANKAILITSNLPSEAYPKVLEEMKIALEYNASSKCNAYEVIVNISSKSYELCKLCNSHGYIDHMISELQSDDVSFHLNVLELLTRLAANPHGIGLLKWQGALPKITKLIVELEHNRLRKLLYPGYMKFVETIAHRYPKEMLDKYPAWVDFIFEGFEDGKTRLPGTLDTLGLIGTTIEGKHYLASIIAEGHLGDPLSYTAHFIRMRNRHLIVGTTICAVNFFASLISVDKDPNARRSGPVDPRVTNKTKEWFMSLSSTPPSIETLFGICKDNYPEWRLAGLALLDAVCQHQWGEELVARTAGFVEYLLDRSTDSTKESKEAKYDIIKRLANSAAFDASIITRLNTHVEQGPFYSESALEVAMEEGD</sequence>